<evidence type="ECO:0000256" key="2">
    <source>
        <dbReference type="ARBA" id="ARBA00022980"/>
    </source>
</evidence>
<sequence length="122" mass="13487">MIMVNTILKVADNSGALRVKCIGLFNNKKRAEVGDVITTVVLKSYAQSKAKIKTSSIVKGVVVRTRKKQKRKNNVYVKFEDNAIVVIDDRKNPIGTRIFGAVASELRGKDFARIISLAPDII</sequence>
<gene>
    <name evidence="4 7" type="primary">rpl14</name>
</gene>
<evidence type="ECO:0000313" key="7">
    <source>
        <dbReference type="EMBL" id="ADJ66560.1"/>
    </source>
</evidence>
<dbReference type="AlphaFoldDB" id="D9IXF2"/>
<dbReference type="InterPro" id="IPR036853">
    <property type="entry name" value="Ribosomal_uL14_sf"/>
</dbReference>
<dbReference type="GO" id="GO:0005762">
    <property type="term" value="C:mitochondrial large ribosomal subunit"/>
    <property type="evidence" value="ECO:0007669"/>
    <property type="project" value="TreeGrafter"/>
</dbReference>
<keyword evidence="6 7" id="KW-0150">Chloroplast</keyword>
<accession>D9IXF2</accession>
<evidence type="ECO:0000256" key="4">
    <source>
        <dbReference type="HAMAP-Rule" id="MF_01367"/>
    </source>
</evidence>
<dbReference type="Pfam" id="PF00238">
    <property type="entry name" value="Ribosomal_L14"/>
    <property type="match status" value="1"/>
</dbReference>
<dbReference type="GO" id="GO:0006412">
    <property type="term" value="P:translation"/>
    <property type="evidence" value="ECO:0007669"/>
    <property type="project" value="UniProtKB-UniRule"/>
</dbReference>
<reference evidence="7" key="1">
    <citation type="journal article" date="2010" name="Proc. Natl. Acad. Sci. U.S.A.">
        <title>A common red algal origin of the apicomplexan, dinoflagellate, and heterokont plastids.</title>
        <authorList>
            <person name="Janouskovec J."/>
            <person name="Horak A."/>
            <person name="Obornik M."/>
            <person name="Lukes J."/>
            <person name="Keeling P.J."/>
        </authorList>
    </citation>
    <scope>NUCLEOTIDE SEQUENCE</scope>
    <source>
        <strain evidence="7">CCMP2878</strain>
    </source>
</reference>
<protein>
    <recommendedName>
        <fullName evidence="4">Large ribosomal subunit protein uL14c</fullName>
    </recommendedName>
</protein>
<proteinExistence type="inferred from homology"/>
<keyword evidence="2 4" id="KW-0689">Ribosomal protein</keyword>
<dbReference type="GO" id="GO:0003735">
    <property type="term" value="F:structural constituent of ribosome"/>
    <property type="evidence" value="ECO:0007669"/>
    <property type="project" value="InterPro"/>
</dbReference>
<dbReference type="CDD" id="cd00337">
    <property type="entry name" value="Ribosomal_uL14"/>
    <property type="match status" value="1"/>
</dbReference>
<keyword evidence="3 4" id="KW-0687">Ribonucleoprotein</keyword>
<dbReference type="RefSeq" id="YP_003795318.1">
    <property type="nucleotide sequence ID" value="NC_014340.2"/>
</dbReference>
<comment type="function">
    <text evidence="4 6">Binds to 23S rRNA.</text>
</comment>
<dbReference type="GO" id="GO:0009507">
    <property type="term" value="C:chloroplast"/>
    <property type="evidence" value="ECO:0007669"/>
    <property type="project" value="UniProtKB-SubCell"/>
</dbReference>
<dbReference type="HAMAP" id="MF_01367">
    <property type="entry name" value="Ribosomal_uL14"/>
    <property type="match status" value="1"/>
</dbReference>
<evidence type="ECO:0000256" key="6">
    <source>
        <dbReference type="RuleBase" id="RU003951"/>
    </source>
</evidence>
<dbReference type="GeneID" id="9480963"/>
<dbReference type="GO" id="GO:0070180">
    <property type="term" value="F:large ribosomal subunit rRNA binding"/>
    <property type="evidence" value="ECO:0007669"/>
    <property type="project" value="TreeGrafter"/>
</dbReference>
<geneLocation type="chloroplast" evidence="7"/>
<reference evidence="7" key="2">
    <citation type="submission" date="2013-03" db="EMBL/GenBank/DDBJ databases">
        <title>Split photosystem protein, linear topology, and growth of structural complexity in the recombination-driven plastid genome of Chromera velia.</title>
        <authorList>
            <person name="Janouskovec J."/>
            <person name="Sobotka R."/>
            <person name="Lai D.-H."/>
            <person name="Flegontov P."/>
            <person name="Konik P."/>
            <person name="Komenda J."/>
            <person name="Ali S."/>
            <person name="Prasil O."/>
            <person name="Pain A."/>
            <person name="Obornik M."/>
            <person name="Lukes J."/>
            <person name="Keeling P.J."/>
        </authorList>
    </citation>
    <scope>NUCLEOTIDE SEQUENCE</scope>
    <source>
        <strain evidence="7">CCMP2878</strain>
    </source>
</reference>
<dbReference type="PANTHER" id="PTHR11761:SF3">
    <property type="entry name" value="LARGE RIBOSOMAL SUBUNIT PROTEIN UL14M"/>
    <property type="match status" value="1"/>
</dbReference>
<name>D9IXF2_9ALVE</name>
<evidence type="ECO:0000256" key="3">
    <source>
        <dbReference type="ARBA" id="ARBA00023274"/>
    </source>
</evidence>
<dbReference type="EMBL" id="HM222967">
    <property type="protein sequence ID" value="ADJ66560.1"/>
    <property type="molecule type" value="Genomic_DNA"/>
</dbReference>
<dbReference type="NCBIfam" id="TIGR01067">
    <property type="entry name" value="rplN_bact"/>
    <property type="match status" value="1"/>
</dbReference>
<evidence type="ECO:0000256" key="1">
    <source>
        <dbReference type="ARBA" id="ARBA00010745"/>
    </source>
</evidence>
<dbReference type="SUPFAM" id="SSF50193">
    <property type="entry name" value="Ribosomal protein L14"/>
    <property type="match status" value="1"/>
</dbReference>
<dbReference type="PANTHER" id="PTHR11761">
    <property type="entry name" value="50S/60S RIBOSOMAL PROTEIN L14/L23"/>
    <property type="match status" value="1"/>
</dbReference>
<comment type="subunit">
    <text evidence="4 6">Part of the 50S ribosomal subunit.</text>
</comment>
<dbReference type="InterPro" id="IPR000218">
    <property type="entry name" value="Ribosomal_uL14"/>
</dbReference>
<comment type="subcellular location">
    <subcellularLocation>
        <location evidence="4 6">Plastid</location>
        <location evidence="4 6">Chloroplast</location>
    </subcellularLocation>
</comment>
<keyword evidence="4 6" id="KW-0694">RNA-binding</keyword>
<organism evidence="7">
    <name type="scientific">Chromera velia</name>
    <dbReference type="NCBI Taxonomy" id="505693"/>
    <lineage>
        <taxon>Eukaryota</taxon>
        <taxon>Sar</taxon>
        <taxon>Alveolata</taxon>
        <taxon>Colpodellida</taxon>
        <taxon>Chromeraceae</taxon>
        <taxon>Chromera</taxon>
    </lineage>
</organism>
<dbReference type="InterPro" id="IPR005745">
    <property type="entry name" value="Ribosomal_uL14_bac-type"/>
</dbReference>
<dbReference type="Gene3D" id="2.40.150.20">
    <property type="entry name" value="Ribosomal protein L14"/>
    <property type="match status" value="1"/>
</dbReference>
<keyword evidence="4 6" id="KW-0699">rRNA-binding</keyword>
<keyword evidence="6 7" id="KW-0934">Plastid</keyword>
<comment type="similarity">
    <text evidence="1 4 5">Belongs to the universal ribosomal protein uL14 family.</text>
</comment>
<evidence type="ECO:0000256" key="5">
    <source>
        <dbReference type="RuleBase" id="RU003949"/>
    </source>
</evidence>
<dbReference type="SMART" id="SM01374">
    <property type="entry name" value="Ribosomal_L14"/>
    <property type="match status" value="1"/>
</dbReference>